<dbReference type="OrthoDB" id="6141292at2759"/>
<reference evidence="1 2" key="1">
    <citation type="submission" date="2020-06" db="EMBL/GenBank/DDBJ databases">
        <authorList>
            <person name="Li R."/>
            <person name="Bekaert M."/>
        </authorList>
    </citation>
    <scope>NUCLEOTIDE SEQUENCE [LARGE SCALE GENOMIC DNA]</scope>
    <source>
        <strain evidence="2">wild</strain>
    </source>
</reference>
<evidence type="ECO:0000313" key="2">
    <source>
        <dbReference type="Proteomes" id="UP000507470"/>
    </source>
</evidence>
<gene>
    <name evidence="1" type="ORF">MCOR_15412</name>
</gene>
<sequence>MLDLFAAIQKGIKFASEPNFACTGRGGYCSDSDTCASLGGEMEKLSVRCKWGNACCKCTDKCPDGSTCMSEGETCDGMKDTNGCCGNRFCCTPTTTTPPEPCEQNCFGECKDQCDFQNEERSGDCCGLKCCGLVELCELKKKPKDMSFVDTTYLSRIKFKLFRSC</sequence>
<evidence type="ECO:0000313" key="1">
    <source>
        <dbReference type="EMBL" id="CAC5379337.1"/>
    </source>
</evidence>
<dbReference type="AlphaFoldDB" id="A0A6J8BB53"/>
<dbReference type="EMBL" id="CACVKT020002674">
    <property type="protein sequence ID" value="CAC5379337.1"/>
    <property type="molecule type" value="Genomic_DNA"/>
</dbReference>
<accession>A0A6J8BB53</accession>
<name>A0A6J8BB53_MYTCO</name>
<protein>
    <submittedName>
        <fullName evidence="1">Uncharacterized protein</fullName>
    </submittedName>
</protein>
<dbReference type="Proteomes" id="UP000507470">
    <property type="component" value="Unassembled WGS sequence"/>
</dbReference>
<keyword evidence="2" id="KW-1185">Reference proteome</keyword>
<organism evidence="1 2">
    <name type="scientific">Mytilus coruscus</name>
    <name type="common">Sea mussel</name>
    <dbReference type="NCBI Taxonomy" id="42192"/>
    <lineage>
        <taxon>Eukaryota</taxon>
        <taxon>Metazoa</taxon>
        <taxon>Spiralia</taxon>
        <taxon>Lophotrochozoa</taxon>
        <taxon>Mollusca</taxon>
        <taxon>Bivalvia</taxon>
        <taxon>Autobranchia</taxon>
        <taxon>Pteriomorphia</taxon>
        <taxon>Mytilida</taxon>
        <taxon>Mytiloidea</taxon>
        <taxon>Mytilidae</taxon>
        <taxon>Mytilinae</taxon>
        <taxon>Mytilus</taxon>
    </lineage>
</organism>
<proteinExistence type="predicted"/>